<dbReference type="PROSITE" id="PS51034">
    <property type="entry name" value="ZP_2"/>
    <property type="match status" value="1"/>
</dbReference>
<organism evidence="4 5">
    <name type="scientific">Sinocyclocheilus anshuiensis</name>
    <dbReference type="NCBI Taxonomy" id="1608454"/>
    <lineage>
        <taxon>Eukaryota</taxon>
        <taxon>Metazoa</taxon>
        <taxon>Chordata</taxon>
        <taxon>Craniata</taxon>
        <taxon>Vertebrata</taxon>
        <taxon>Euteleostomi</taxon>
        <taxon>Actinopterygii</taxon>
        <taxon>Neopterygii</taxon>
        <taxon>Teleostei</taxon>
        <taxon>Ostariophysi</taxon>
        <taxon>Cypriniformes</taxon>
        <taxon>Cyprinidae</taxon>
        <taxon>Cyprininae</taxon>
        <taxon>Sinocyclocheilus</taxon>
    </lineage>
</organism>
<dbReference type="InterPro" id="IPR001507">
    <property type="entry name" value="ZP_dom"/>
</dbReference>
<dbReference type="PANTHER" id="PTHR11576:SF26">
    <property type="entry name" value="ZONA PELLUCIDA GLYCOPROTEIN 3D TANDEM DUPLICATE 2"/>
    <property type="match status" value="1"/>
</dbReference>
<reference evidence="4" key="2">
    <citation type="submission" date="2025-09" db="UniProtKB">
        <authorList>
            <consortium name="Ensembl"/>
        </authorList>
    </citation>
    <scope>IDENTIFICATION</scope>
</reference>
<dbReference type="GO" id="GO:0032190">
    <property type="term" value="F:acrosin binding"/>
    <property type="evidence" value="ECO:0007669"/>
    <property type="project" value="TreeGrafter"/>
</dbReference>
<dbReference type="PANTHER" id="PTHR11576">
    <property type="entry name" value="ZONA PELLUCIDA SPERM-BINDING PROTEIN 3"/>
    <property type="match status" value="1"/>
</dbReference>
<name>A0A671SNF0_9TELE</name>
<dbReference type="GO" id="GO:0031012">
    <property type="term" value="C:extracellular matrix"/>
    <property type="evidence" value="ECO:0007669"/>
    <property type="project" value="TreeGrafter"/>
</dbReference>
<dbReference type="Pfam" id="PF23344">
    <property type="entry name" value="ZP-N"/>
    <property type="match status" value="1"/>
</dbReference>
<feature type="chain" id="PRO_5025631936" evidence="2">
    <location>
        <begin position="50"/>
        <end position="480"/>
    </location>
</feature>
<dbReference type="RefSeq" id="XP_016336008.1">
    <property type="nucleotide sequence ID" value="XM_016480522.1"/>
</dbReference>
<dbReference type="Gene3D" id="2.60.40.4100">
    <property type="entry name" value="Zona pellucida, ZP-C domain"/>
    <property type="match status" value="1"/>
</dbReference>
<keyword evidence="5" id="KW-1185">Reference proteome</keyword>
<dbReference type="InterPro" id="IPR042235">
    <property type="entry name" value="ZP-C_dom"/>
</dbReference>
<dbReference type="Proteomes" id="UP000472260">
    <property type="component" value="Unassembled WGS sequence"/>
</dbReference>
<dbReference type="GO" id="GO:0035803">
    <property type="term" value="P:egg coat formation"/>
    <property type="evidence" value="ECO:0007669"/>
    <property type="project" value="TreeGrafter"/>
</dbReference>
<evidence type="ECO:0000313" key="5">
    <source>
        <dbReference type="Proteomes" id="UP000472260"/>
    </source>
</evidence>
<evidence type="ECO:0000256" key="1">
    <source>
        <dbReference type="ARBA" id="ARBA00023157"/>
    </source>
</evidence>
<feature type="domain" description="ZP" evidence="3">
    <location>
        <begin position="153"/>
        <end position="407"/>
    </location>
</feature>
<gene>
    <name evidence="4" type="primary">zp3c</name>
</gene>
<dbReference type="InterPro" id="IPR055356">
    <property type="entry name" value="ZP-N"/>
</dbReference>
<dbReference type="Pfam" id="PF00100">
    <property type="entry name" value="Zona_pellucida"/>
    <property type="match status" value="1"/>
</dbReference>
<dbReference type="GeneID" id="107684285"/>
<evidence type="ECO:0000259" key="3">
    <source>
        <dbReference type="PROSITE" id="PS51034"/>
    </source>
</evidence>
<dbReference type="OrthoDB" id="8961289at2759"/>
<accession>A0A671SNF0</accession>
<dbReference type="AlphaFoldDB" id="A0A671SNF0"/>
<sequence length="480" mass="53904">MSSQRFNHIEMDGQPQKVMKHRNGSRNFQRMWLNWLLLVFLNTNHLVNSFSFEADDIDPEAEWDSMESLTLSVDDYDSDLFMPKTKRLLNTNPPLKLPASVRIPADELYKEHFTPEKGGKPMPPLVKSILLPAAPTAISGTPVSGAPKIVEVLCYLDRMYVRVLKRFCTSPGAWTHLKLGTCAVNKATATHYYLLYSLKECGVKREEDANRVTYMNTLHYTPAVTGLIVRDLPFSMPIRCSYTKFHRSYQVGFIPKIAGGTIYRALQTEAGFSVTAMDASWSLLVDGQSFVLGKPICFEAKGPSDANKRLYLNSCFVSSSPNPQSMEKYSVVENYGCLVDSKNSVLTKFHTSVNKMTVRLCVAAFLFKNMISLPQSKKTMFMHCELDFGPQTPTPTAKSCTYNAKTKTWTELYGDATVCDCCSSTCPTSQLPSDKKMITSDSWDLKMRPETSSPLSPESMPAFSLSGHDDFELFWESDGY</sequence>
<keyword evidence="1" id="KW-1015">Disulfide bond</keyword>
<dbReference type="GO" id="GO:0007339">
    <property type="term" value="P:binding of sperm to zona pellucida"/>
    <property type="evidence" value="ECO:0007669"/>
    <property type="project" value="TreeGrafter"/>
</dbReference>
<evidence type="ECO:0000313" key="4">
    <source>
        <dbReference type="Ensembl" id="ENSSANP00000097232.1"/>
    </source>
</evidence>
<dbReference type="FunFam" id="2.60.40.4100:FF:000002">
    <property type="entry name" value="Zona pellucida sperm-binding protein 3"/>
    <property type="match status" value="1"/>
</dbReference>
<dbReference type="GO" id="GO:2000344">
    <property type="term" value="P:positive regulation of acrosome reaction"/>
    <property type="evidence" value="ECO:0007669"/>
    <property type="project" value="TreeGrafter"/>
</dbReference>
<dbReference type="CTD" id="563179"/>
<evidence type="ECO:0000256" key="2">
    <source>
        <dbReference type="SAM" id="SignalP"/>
    </source>
</evidence>
<reference evidence="4" key="1">
    <citation type="submission" date="2025-08" db="UniProtKB">
        <authorList>
            <consortium name="Ensembl"/>
        </authorList>
    </citation>
    <scope>IDENTIFICATION</scope>
</reference>
<feature type="signal peptide" evidence="2">
    <location>
        <begin position="1"/>
        <end position="49"/>
    </location>
</feature>
<dbReference type="Gene3D" id="2.60.40.3210">
    <property type="entry name" value="Zona pellucida, ZP-N domain"/>
    <property type="match status" value="1"/>
</dbReference>
<dbReference type="InterPro" id="IPR055355">
    <property type="entry name" value="ZP-C"/>
</dbReference>
<keyword evidence="2" id="KW-0732">Signal</keyword>
<dbReference type="SMART" id="SM00241">
    <property type="entry name" value="ZP"/>
    <property type="match status" value="1"/>
</dbReference>
<dbReference type="Ensembl" id="ENSSANT00000103269.1">
    <property type="protein sequence ID" value="ENSSANP00000097232.1"/>
    <property type="gene ID" value="ENSSANG00000047909.1"/>
</dbReference>
<proteinExistence type="predicted"/>
<protein>
    <submittedName>
        <fullName evidence="4">Zona pellucida sperm-binding protein 3-like</fullName>
    </submittedName>
</protein>
<dbReference type="KEGG" id="sanh:107684285"/>